<keyword evidence="3" id="KW-0479">Metal-binding</keyword>
<dbReference type="PANTHER" id="PTHR12151:SF25">
    <property type="entry name" value="LINALOOL DEHYDRATASE_ISOMERASE DOMAIN-CONTAINING PROTEIN"/>
    <property type="match status" value="1"/>
</dbReference>
<dbReference type="Proteomes" id="UP000634206">
    <property type="component" value="Unassembled WGS sequence"/>
</dbReference>
<evidence type="ECO:0000259" key="5">
    <source>
        <dbReference type="PROSITE" id="PS51352"/>
    </source>
</evidence>
<dbReference type="PANTHER" id="PTHR12151">
    <property type="entry name" value="ELECTRON TRANSPORT PROTIN SCO1/SENC FAMILY MEMBER"/>
    <property type="match status" value="1"/>
</dbReference>
<dbReference type="InterPro" id="IPR003782">
    <property type="entry name" value="SCO1/SenC"/>
</dbReference>
<dbReference type="RefSeq" id="WP_309489706.1">
    <property type="nucleotide sequence ID" value="NZ_JAENIG010000005.1"/>
</dbReference>
<gene>
    <name evidence="6" type="ORF">JIN83_08995</name>
</gene>
<keyword evidence="4" id="KW-0812">Transmembrane</keyword>
<dbReference type="GO" id="GO:0046872">
    <property type="term" value="F:metal ion binding"/>
    <property type="evidence" value="ECO:0007669"/>
    <property type="project" value="UniProtKB-KW"/>
</dbReference>
<reference evidence="6" key="1">
    <citation type="submission" date="2021-01" db="EMBL/GenBank/DDBJ databases">
        <title>Modified the classification status of verrucomicrobia.</title>
        <authorList>
            <person name="Feng X."/>
        </authorList>
    </citation>
    <scope>NUCLEOTIDE SEQUENCE</scope>
    <source>
        <strain evidence="6">5K15</strain>
    </source>
</reference>
<keyword evidence="7" id="KW-1185">Reference proteome</keyword>
<evidence type="ECO:0000256" key="2">
    <source>
        <dbReference type="ARBA" id="ARBA00023008"/>
    </source>
</evidence>
<dbReference type="InterPro" id="IPR013766">
    <property type="entry name" value="Thioredoxin_domain"/>
</dbReference>
<dbReference type="SUPFAM" id="SSF52833">
    <property type="entry name" value="Thioredoxin-like"/>
    <property type="match status" value="1"/>
</dbReference>
<comment type="similarity">
    <text evidence="1">Belongs to the SCO1/2 family.</text>
</comment>
<feature type="transmembrane region" description="Helical" evidence="4">
    <location>
        <begin position="7"/>
        <end position="28"/>
    </location>
</feature>
<dbReference type="CDD" id="cd02968">
    <property type="entry name" value="SCO"/>
    <property type="match status" value="1"/>
</dbReference>
<feature type="binding site" evidence="3">
    <location>
        <position position="181"/>
    </location>
    <ligand>
        <name>Cu cation</name>
        <dbReference type="ChEBI" id="CHEBI:23378"/>
    </ligand>
</feature>
<organism evidence="6 7">
    <name type="scientific">Oceaniferula flava</name>
    <dbReference type="NCBI Taxonomy" id="2800421"/>
    <lineage>
        <taxon>Bacteria</taxon>
        <taxon>Pseudomonadati</taxon>
        <taxon>Verrucomicrobiota</taxon>
        <taxon>Verrucomicrobiia</taxon>
        <taxon>Verrucomicrobiales</taxon>
        <taxon>Verrucomicrobiaceae</taxon>
        <taxon>Oceaniferula</taxon>
    </lineage>
</organism>
<dbReference type="Gene3D" id="3.40.30.10">
    <property type="entry name" value="Glutaredoxin"/>
    <property type="match status" value="1"/>
</dbReference>
<proteinExistence type="inferred from homology"/>
<dbReference type="Pfam" id="PF02630">
    <property type="entry name" value="SCO1-SenC"/>
    <property type="match status" value="1"/>
</dbReference>
<sequence>MNEKSKIVTIYAVVALISVLILATAFYIRGQQIRPEVTPYFSEETEFEPLLTLDEDITLTRQDGEQVKISDLKGKVWAFAQFYAACPMCAVNNEQGIKSLYEKFKDEPDFHVVCITVDPKTDQVPQLKAYAEALGADTSNWWFLTGPEQELKKYMVDVMKYDPIQEREDAAEAAEKGALAHNMSIAVYNRDLQMVGRRDLFHARQDGDAVYEETEKALHQMVEAVLKQN</sequence>
<evidence type="ECO:0000313" key="7">
    <source>
        <dbReference type="Proteomes" id="UP000634206"/>
    </source>
</evidence>
<evidence type="ECO:0000313" key="6">
    <source>
        <dbReference type="EMBL" id="MBK1855095.1"/>
    </source>
</evidence>
<keyword evidence="4" id="KW-0472">Membrane</keyword>
<feature type="binding site" evidence="3">
    <location>
        <position position="86"/>
    </location>
    <ligand>
        <name>Cu cation</name>
        <dbReference type="ChEBI" id="CHEBI:23378"/>
    </ligand>
</feature>
<dbReference type="InterPro" id="IPR036249">
    <property type="entry name" value="Thioredoxin-like_sf"/>
</dbReference>
<protein>
    <submittedName>
        <fullName evidence="6">SCO family protein</fullName>
    </submittedName>
</protein>
<evidence type="ECO:0000256" key="3">
    <source>
        <dbReference type="PIRSR" id="PIRSR603782-1"/>
    </source>
</evidence>
<feature type="domain" description="Thioredoxin" evidence="5">
    <location>
        <begin position="48"/>
        <end position="223"/>
    </location>
</feature>
<evidence type="ECO:0000256" key="1">
    <source>
        <dbReference type="ARBA" id="ARBA00010996"/>
    </source>
</evidence>
<keyword evidence="4" id="KW-1133">Transmembrane helix</keyword>
<accession>A0AAE2SBH1</accession>
<comment type="caution">
    <text evidence="6">The sequence shown here is derived from an EMBL/GenBank/DDBJ whole genome shotgun (WGS) entry which is preliminary data.</text>
</comment>
<keyword evidence="2 3" id="KW-0186">Copper</keyword>
<dbReference type="PROSITE" id="PS51352">
    <property type="entry name" value="THIOREDOXIN_2"/>
    <property type="match status" value="1"/>
</dbReference>
<dbReference type="AlphaFoldDB" id="A0AAE2SBH1"/>
<name>A0AAE2SBH1_9BACT</name>
<evidence type="ECO:0000256" key="4">
    <source>
        <dbReference type="SAM" id="Phobius"/>
    </source>
</evidence>
<dbReference type="EMBL" id="JAENIG010000005">
    <property type="protein sequence ID" value="MBK1855095.1"/>
    <property type="molecule type" value="Genomic_DNA"/>
</dbReference>